<feature type="coiled-coil region" evidence="1">
    <location>
        <begin position="129"/>
        <end position="156"/>
    </location>
</feature>
<gene>
    <name evidence="3" type="ORF">Sdiek1_1914</name>
</gene>
<name>A0A1Y0HPE0_9BACT</name>
<dbReference type="RefSeq" id="WP_087438874.1">
    <property type="nucleotide sequence ID" value="NZ_CP021416.1"/>
</dbReference>
<feature type="transmembrane region" description="Helical" evidence="2">
    <location>
        <begin position="6"/>
        <end position="23"/>
    </location>
</feature>
<dbReference type="Proteomes" id="UP000196005">
    <property type="component" value="Chromosome"/>
</dbReference>
<keyword evidence="1" id="KW-0175">Coiled coil</keyword>
<dbReference type="KEGG" id="suls:Sdiek1_1914"/>
<proteinExistence type="predicted"/>
<evidence type="ECO:0000256" key="2">
    <source>
        <dbReference type="SAM" id="Phobius"/>
    </source>
</evidence>
<organism evidence="3 4">
    <name type="scientific">Sulfurospirillum diekertiae</name>
    <dbReference type="NCBI Taxonomy" id="1854492"/>
    <lineage>
        <taxon>Bacteria</taxon>
        <taxon>Pseudomonadati</taxon>
        <taxon>Campylobacterota</taxon>
        <taxon>Epsilonproteobacteria</taxon>
        <taxon>Campylobacterales</taxon>
        <taxon>Sulfurospirillaceae</taxon>
        <taxon>Sulfurospirillum</taxon>
    </lineage>
</organism>
<dbReference type="OrthoDB" id="5406519at2"/>
<keyword evidence="2" id="KW-0472">Membrane</keyword>
<keyword evidence="4" id="KW-1185">Reference proteome</keyword>
<evidence type="ECO:0000313" key="4">
    <source>
        <dbReference type="Proteomes" id="UP000196005"/>
    </source>
</evidence>
<sequence length="313" mass="36839">MPMILGAALLIYVFVAIGIYKFVKQKTDNKWIKRGALAFFILLPTYDIIITNTLGAYYCLTTPSTYVNKKVEYPISIYWEDNVYPEFDKKDRELMVKNYLNDIRLKVMALGAPDGKVYVYQYKDVSQEYYQLAEEYATFSKELQKLRQEFKKATDSYPPNWKETRDKYLSMDKENDVLRNKLSALLNSFELQETIYDDKNAMPQMNYTVTFNEVRLNPFSRKFLYSDETKIIENQTGNTIAYNRSDSPFFYNIAPDFALGNRYYSSWGWEICESQSYLYYNGDGFKYIASYGSAKHAVNLNIKLYNKYIKGEK</sequence>
<evidence type="ECO:0000256" key="1">
    <source>
        <dbReference type="SAM" id="Coils"/>
    </source>
</evidence>
<keyword evidence="2" id="KW-0812">Transmembrane</keyword>
<protein>
    <submittedName>
        <fullName evidence="3">Uncharacterized protein</fullName>
    </submittedName>
</protein>
<dbReference type="AlphaFoldDB" id="A0A1Y0HPE0"/>
<reference evidence="4" key="1">
    <citation type="submission" date="2017-05" db="EMBL/GenBank/DDBJ databases">
        <title>Dechlorination kinetics govern the competition between two new strains of the genus Sulfurospirillum.</title>
        <authorList>
            <person name="Buttet G.F."/>
            <person name="Murray A.M."/>
            <person name="Goris T."/>
            <person name="Burion M."/>
            <person name="Lin B."/>
            <person name="Rolle M."/>
            <person name="Maillard J."/>
        </authorList>
    </citation>
    <scope>NUCLEOTIDE SEQUENCE [LARGE SCALE GENOMIC DNA]</scope>
    <source>
        <strain evidence="4">SL2-1</strain>
    </source>
</reference>
<accession>A0A1Y0HPE0</accession>
<evidence type="ECO:0000313" key="3">
    <source>
        <dbReference type="EMBL" id="ARU49073.1"/>
    </source>
</evidence>
<dbReference type="EMBL" id="CP021416">
    <property type="protein sequence ID" value="ARU49073.1"/>
    <property type="molecule type" value="Genomic_DNA"/>
</dbReference>
<keyword evidence="2" id="KW-1133">Transmembrane helix</keyword>
<feature type="transmembrane region" description="Helical" evidence="2">
    <location>
        <begin position="35"/>
        <end position="58"/>
    </location>
</feature>